<reference evidence="5 6" key="1">
    <citation type="submission" date="2024-06" db="EMBL/GenBank/DDBJ databases">
        <authorList>
            <person name="Lee S.D."/>
        </authorList>
    </citation>
    <scope>NUCLEOTIDE SEQUENCE [LARGE SCALE GENOMIC DNA]</scope>
    <source>
        <strain evidence="5 6">N1-10</strain>
    </source>
</reference>
<name>A0ABV6XSB1_9ACTN</name>
<evidence type="ECO:0000313" key="5">
    <source>
        <dbReference type="EMBL" id="MFC1440953.1"/>
    </source>
</evidence>
<accession>A0ABV6XSB1</accession>
<organism evidence="5 6">
    <name type="scientific">Streptacidiphilus jeojiensis</name>
    <dbReference type="NCBI Taxonomy" id="3229225"/>
    <lineage>
        <taxon>Bacteria</taxon>
        <taxon>Bacillati</taxon>
        <taxon>Actinomycetota</taxon>
        <taxon>Actinomycetes</taxon>
        <taxon>Kitasatosporales</taxon>
        <taxon>Streptomycetaceae</taxon>
        <taxon>Streptacidiphilus</taxon>
    </lineage>
</organism>
<dbReference type="InterPro" id="IPR016162">
    <property type="entry name" value="Ald_DH_N"/>
</dbReference>
<evidence type="ECO:0000259" key="4">
    <source>
        <dbReference type="Pfam" id="PF00171"/>
    </source>
</evidence>
<comment type="caution">
    <text evidence="5">The sequence shown here is derived from an EMBL/GenBank/DDBJ whole genome shotgun (WGS) entry which is preliminary data.</text>
</comment>
<dbReference type="InterPro" id="IPR016163">
    <property type="entry name" value="Ald_DH_C"/>
</dbReference>
<evidence type="ECO:0000313" key="6">
    <source>
        <dbReference type="Proteomes" id="UP001592581"/>
    </source>
</evidence>
<comment type="similarity">
    <text evidence="3">Belongs to the aldehyde dehydrogenase family.</text>
</comment>
<dbReference type="SUPFAM" id="SSF53720">
    <property type="entry name" value="ALDH-like"/>
    <property type="match status" value="1"/>
</dbReference>
<feature type="active site" evidence="2">
    <location>
        <position position="262"/>
    </location>
</feature>
<keyword evidence="1 3" id="KW-0560">Oxidoreductase</keyword>
<dbReference type="PROSITE" id="PS00687">
    <property type="entry name" value="ALDEHYDE_DEHYDR_GLU"/>
    <property type="match status" value="1"/>
</dbReference>
<dbReference type="InterPro" id="IPR029510">
    <property type="entry name" value="Ald_DH_CS_GLU"/>
</dbReference>
<sequence>MSITEARPHLRTVRPGQLFIDGAWADAAEGRTIPNLNPADGTVTTQVAAADPADMQRAVRSARRAFDEGPWPRMSAHERGRVLLRAAELIERDAQEIAFLETIDMGKPISVSSGIDLPFVTQAYRYFGGLAAHLDGATRSTGTPTFAYTLHEPVGVVGAITPFNFPLILSTSKLAPALAAGNTVVHKPAEPTPLTALKMAALLAEAGLPEGVLNVVTGPGPELGQTLVDDPGVDKIAFTGSTAVGQSIIRAAAATLKKVTMELGGKSANILFADADLDRAVDDAFWAAFFNTGQYCMAGTRLLVQRSVLAEVTERLVAQAEAVTPADPLLDTTWFGPIAHQAQYDKVVEYVGIGQAEGARLATGGTAFHNPEQPDGLYWRPTIFTDATPDMRISQEEIFGPVLTVLPFDTEQEAVALANSTKYGLAAGVHTRDAKRAHRVAGALAAGTCWVNTYSQFDPMMPMGGYKHSGYGREFGPESMHNYTQVKSVWMDLRE</sequence>
<feature type="domain" description="Aldehyde dehydrogenase" evidence="4">
    <location>
        <begin position="24"/>
        <end position="489"/>
    </location>
</feature>
<dbReference type="EMBL" id="JBEUKS010000007">
    <property type="protein sequence ID" value="MFC1440953.1"/>
    <property type="molecule type" value="Genomic_DNA"/>
</dbReference>
<dbReference type="Gene3D" id="3.40.605.10">
    <property type="entry name" value="Aldehyde Dehydrogenase, Chain A, domain 1"/>
    <property type="match status" value="1"/>
</dbReference>
<dbReference type="InterPro" id="IPR015590">
    <property type="entry name" value="Aldehyde_DH_dom"/>
</dbReference>
<dbReference type="Pfam" id="PF00171">
    <property type="entry name" value="Aldedh"/>
    <property type="match status" value="1"/>
</dbReference>
<gene>
    <name evidence="5" type="ORF">ABUW04_22075</name>
</gene>
<dbReference type="RefSeq" id="WP_380566342.1">
    <property type="nucleotide sequence ID" value="NZ_JBEUKS010000007.1"/>
</dbReference>
<proteinExistence type="inferred from homology"/>
<protein>
    <submittedName>
        <fullName evidence="5">Aldehyde dehydrogenase family protein</fullName>
    </submittedName>
</protein>
<evidence type="ECO:0000256" key="3">
    <source>
        <dbReference type="RuleBase" id="RU003345"/>
    </source>
</evidence>
<dbReference type="Proteomes" id="UP001592581">
    <property type="component" value="Unassembled WGS sequence"/>
</dbReference>
<dbReference type="PANTHER" id="PTHR11699">
    <property type="entry name" value="ALDEHYDE DEHYDROGENASE-RELATED"/>
    <property type="match status" value="1"/>
</dbReference>
<keyword evidence="6" id="KW-1185">Reference proteome</keyword>
<evidence type="ECO:0000256" key="2">
    <source>
        <dbReference type="PROSITE-ProRule" id="PRU10007"/>
    </source>
</evidence>
<dbReference type="InterPro" id="IPR016161">
    <property type="entry name" value="Ald_DH/histidinol_DH"/>
</dbReference>
<evidence type="ECO:0000256" key="1">
    <source>
        <dbReference type="ARBA" id="ARBA00023002"/>
    </source>
</evidence>
<dbReference type="Gene3D" id="3.40.309.10">
    <property type="entry name" value="Aldehyde Dehydrogenase, Chain A, domain 2"/>
    <property type="match status" value="1"/>
</dbReference>